<reference evidence="4" key="1">
    <citation type="journal article" date="2023" name="Plant J.">
        <title>The genome of the king protea, Protea cynaroides.</title>
        <authorList>
            <person name="Chang J."/>
            <person name="Duong T.A."/>
            <person name="Schoeman C."/>
            <person name="Ma X."/>
            <person name="Roodt D."/>
            <person name="Barker N."/>
            <person name="Li Z."/>
            <person name="Van de Peer Y."/>
            <person name="Mizrachi E."/>
        </authorList>
    </citation>
    <scope>NUCLEOTIDE SEQUENCE</scope>
    <source>
        <tissue evidence="4">Young leaves</tissue>
    </source>
</reference>
<dbReference type="AlphaFoldDB" id="A0A9Q0JYX5"/>
<evidence type="ECO:0000259" key="3">
    <source>
        <dbReference type="Pfam" id="PF24851"/>
    </source>
</evidence>
<keyword evidence="1" id="KW-0175">Coiled coil</keyword>
<evidence type="ECO:0000313" key="5">
    <source>
        <dbReference type="Proteomes" id="UP001141806"/>
    </source>
</evidence>
<gene>
    <name evidence="4" type="ORF">NE237_013365</name>
</gene>
<feature type="region of interest" description="Disordered" evidence="2">
    <location>
        <begin position="848"/>
        <end position="874"/>
    </location>
</feature>
<proteinExistence type="predicted"/>
<evidence type="ECO:0000313" key="4">
    <source>
        <dbReference type="EMBL" id="KAJ4956582.1"/>
    </source>
</evidence>
<dbReference type="InterPro" id="IPR056142">
    <property type="entry name" value="DUF7725"/>
</dbReference>
<feature type="compositionally biased region" description="Polar residues" evidence="2">
    <location>
        <begin position="335"/>
        <end position="357"/>
    </location>
</feature>
<comment type="caution">
    <text evidence="4">The sequence shown here is derived from an EMBL/GenBank/DDBJ whole genome shotgun (WGS) entry which is preliminary data.</text>
</comment>
<dbReference type="Proteomes" id="UP001141806">
    <property type="component" value="Unassembled WGS sequence"/>
</dbReference>
<feature type="region of interest" description="Disordered" evidence="2">
    <location>
        <begin position="1"/>
        <end position="20"/>
    </location>
</feature>
<evidence type="ECO:0000256" key="1">
    <source>
        <dbReference type="SAM" id="Coils"/>
    </source>
</evidence>
<feature type="coiled-coil region" evidence="1">
    <location>
        <begin position="181"/>
        <end position="236"/>
    </location>
</feature>
<name>A0A9Q0JYX5_9MAGN</name>
<dbReference type="EMBL" id="JAMYWD010000011">
    <property type="protein sequence ID" value="KAJ4956582.1"/>
    <property type="molecule type" value="Genomic_DNA"/>
</dbReference>
<feature type="compositionally biased region" description="Basic and acidic residues" evidence="2">
    <location>
        <begin position="558"/>
        <end position="573"/>
    </location>
</feature>
<evidence type="ECO:0000256" key="2">
    <source>
        <dbReference type="SAM" id="MobiDB-lite"/>
    </source>
</evidence>
<feature type="region of interest" description="Disordered" evidence="2">
    <location>
        <begin position="328"/>
        <end position="359"/>
    </location>
</feature>
<feature type="compositionally biased region" description="Polar residues" evidence="2">
    <location>
        <begin position="534"/>
        <end position="546"/>
    </location>
</feature>
<organism evidence="4 5">
    <name type="scientific">Protea cynaroides</name>
    <dbReference type="NCBI Taxonomy" id="273540"/>
    <lineage>
        <taxon>Eukaryota</taxon>
        <taxon>Viridiplantae</taxon>
        <taxon>Streptophyta</taxon>
        <taxon>Embryophyta</taxon>
        <taxon>Tracheophyta</taxon>
        <taxon>Spermatophyta</taxon>
        <taxon>Magnoliopsida</taxon>
        <taxon>Proteales</taxon>
        <taxon>Proteaceae</taxon>
        <taxon>Protea</taxon>
    </lineage>
</organism>
<dbReference type="OrthoDB" id="2020644at2759"/>
<keyword evidence="5" id="KW-1185">Reference proteome</keyword>
<dbReference type="Pfam" id="PF24851">
    <property type="entry name" value="DUF7725"/>
    <property type="match status" value="1"/>
</dbReference>
<dbReference type="PANTHER" id="PTHR35766">
    <property type="entry name" value="OS08G0543600 PROTEIN"/>
    <property type="match status" value="1"/>
</dbReference>
<accession>A0A9Q0JYX5</accession>
<sequence length="874" mass="96321">MEATAGVTAGRVGSLPVPSSQCARKEWRAVSENSAPNAGCEDVVVGQELERPKLAQSDESTSYEGAGPLDVNFCSITMDGGLDSDIFQQRLHSITRQREELQQMEIELKAQGIARTEIMEMQDNLDAQINEHANAAAILKEQLQEKDQTICHLEANMEEKERELRAIKIDNAAAWAKEDLLREQNKELVTIRRECENSEAERAQHLKQIHELKEHIEEKDRQLLELEEQNRVAQEAILYKDEQLREAQAWIARVQEMDALQSTNNHSLQAELRERTEQFNQIWLDCQRQFADIERMRLHTIQQLQLELAAARERSGIYNDESRMAHAAAKDASPFGQNRGSQFNVTESGTLNGNSGAPLNGNVDNVAPFVTSGNSSTKNDHVPGVPIASSSLLGMGTYLPAGQMTTLHPFIMHQQGVPQPVPSSKSHVFQSIVNHFQPLSAMPSPPHWQNQQAVSKGLEMPNQNKYQLSQTEQNLLRSDACYEFGLAGNGQFQNSDYLDTHISSNQEPGSGITLPNEEAQVHESSGKAYLMVQHPQNSQESSSQFYDASRLGSPEQMSETKDENIAEANHSRDGQCLTAEQSWSAAHSSPSDTSSYPVNSSETTENHMVVPETSISSGRTSYLLTPEKISEPTLLDEKSLLACIVRAIPAGSVGRIRISSTLPNRLGKMLAPLHWHDYKKKYGKLDDFVAGHPELFVIEGDFIQLREGAQEIISATAAVAKVAAAAAAISNPYSSLLPSVAVTPMAQTHRLKKVPSVDAKPVKVISTEAINTTPADVSDKLLQYSAMQNQHSNGVCFNIVQGLSNVKILNKPKDVQELNGFQSDLRTGHSSVHLTVRKGANPDKTFLASFPDRGSSNGRHGTSFGGKQQGRNQI</sequence>
<feature type="compositionally biased region" description="Low complexity" evidence="2">
    <location>
        <begin position="582"/>
        <end position="601"/>
    </location>
</feature>
<feature type="coiled-coil region" evidence="1">
    <location>
        <begin position="91"/>
        <end position="149"/>
    </location>
</feature>
<dbReference type="PANTHER" id="PTHR35766:SF1">
    <property type="entry name" value="OS08G0543600 PROTEIN"/>
    <property type="match status" value="1"/>
</dbReference>
<feature type="region of interest" description="Disordered" evidence="2">
    <location>
        <begin position="534"/>
        <end position="612"/>
    </location>
</feature>
<feature type="domain" description="DUF7725" evidence="3">
    <location>
        <begin position="634"/>
        <end position="706"/>
    </location>
</feature>
<protein>
    <recommendedName>
        <fullName evidence="3">DUF7725 domain-containing protein</fullName>
    </recommendedName>
</protein>